<sequence length="68" mass="7606">MNNRVKEVRTARGMTQSELAGKIQVSRQTIYAIESSKYVPSVVLALKIAAIFETTADALFDLEDSDWK</sequence>
<feature type="domain" description="HTH cro/C1-type" evidence="2">
    <location>
        <begin position="5"/>
        <end position="59"/>
    </location>
</feature>
<evidence type="ECO:0000313" key="3">
    <source>
        <dbReference type="EMBL" id="AXJ00641.1"/>
    </source>
</evidence>
<dbReference type="SUPFAM" id="SSF47413">
    <property type="entry name" value="lambda repressor-like DNA-binding domains"/>
    <property type="match status" value="1"/>
</dbReference>
<dbReference type="AlphaFoldDB" id="A0A345UJI9"/>
<dbReference type="GO" id="GO:0003677">
    <property type="term" value="F:DNA binding"/>
    <property type="evidence" value="ECO:0007669"/>
    <property type="project" value="UniProtKB-KW"/>
</dbReference>
<dbReference type="OrthoDB" id="1357763at2"/>
<dbReference type="Proteomes" id="UP000254808">
    <property type="component" value="Chromosome"/>
</dbReference>
<accession>A0A345UJI9</accession>
<dbReference type="PROSITE" id="PS50943">
    <property type="entry name" value="HTH_CROC1"/>
    <property type="match status" value="1"/>
</dbReference>
<keyword evidence="4" id="KW-1185">Reference proteome</keyword>
<dbReference type="RefSeq" id="WP_114983916.1">
    <property type="nucleotide sequence ID" value="NZ_CP027806.1"/>
</dbReference>
<dbReference type="Pfam" id="PF01381">
    <property type="entry name" value="HTH_3"/>
    <property type="match status" value="1"/>
</dbReference>
<dbReference type="Gene3D" id="1.10.260.40">
    <property type="entry name" value="lambda repressor-like DNA-binding domains"/>
    <property type="match status" value="1"/>
</dbReference>
<dbReference type="InterPro" id="IPR010982">
    <property type="entry name" value="Lambda_DNA-bd_dom_sf"/>
</dbReference>
<gene>
    <name evidence="3" type="ORF">CYPRO_1385</name>
</gene>
<proteinExistence type="predicted"/>
<protein>
    <submittedName>
        <fullName evidence="3">Putative transcriptional regulator</fullName>
    </submittedName>
</protein>
<dbReference type="KEGG" id="cprv:CYPRO_1385"/>
<dbReference type="CDD" id="cd00093">
    <property type="entry name" value="HTH_XRE"/>
    <property type="match status" value="1"/>
</dbReference>
<name>A0A345UJI9_9BACT</name>
<evidence type="ECO:0000259" key="2">
    <source>
        <dbReference type="PROSITE" id="PS50943"/>
    </source>
</evidence>
<evidence type="ECO:0000256" key="1">
    <source>
        <dbReference type="ARBA" id="ARBA00023125"/>
    </source>
</evidence>
<dbReference type="PANTHER" id="PTHR46558:SF4">
    <property type="entry name" value="DNA-BIDING PHAGE PROTEIN"/>
    <property type="match status" value="1"/>
</dbReference>
<evidence type="ECO:0000313" key="4">
    <source>
        <dbReference type="Proteomes" id="UP000254808"/>
    </source>
</evidence>
<organism evidence="3 4">
    <name type="scientific">Cyclonatronum proteinivorum</name>
    <dbReference type="NCBI Taxonomy" id="1457365"/>
    <lineage>
        <taxon>Bacteria</taxon>
        <taxon>Pseudomonadati</taxon>
        <taxon>Balneolota</taxon>
        <taxon>Balneolia</taxon>
        <taxon>Balneolales</taxon>
        <taxon>Cyclonatronaceae</taxon>
        <taxon>Cyclonatronum</taxon>
    </lineage>
</organism>
<dbReference type="InterPro" id="IPR001387">
    <property type="entry name" value="Cro/C1-type_HTH"/>
</dbReference>
<dbReference type="EMBL" id="CP027806">
    <property type="protein sequence ID" value="AXJ00641.1"/>
    <property type="molecule type" value="Genomic_DNA"/>
</dbReference>
<dbReference type="SMART" id="SM00530">
    <property type="entry name" value="HTH_XRE"/>
    <property type="match status" value="1"/>
</dbReference>
<reference evidence="3 4" key="1">
    <citation type="submission" date="2018-03" db="EMBL/GenBank/DDBJ databases">
        <title>Phenotypic and genomic properties of Cyclonatronum proteinivorum gen. nov., sp. nov., a haloalkaliphilic bacteroidete from soda lakes possessing Na+-translocating rhodopsin.</title>
        <authorList>
            <person name="Toshchakov S.V."/>
            <person name="Korzhenkov A."/>
            <person name="Samarov N.I."/>
            <person name="Kublanov I.V."/>
            <person name="Muntyan M.S."/>
            <person name="Sorokin D.Y."/>
        </authorList>
    </citation>
    <scope>NUCLEOTIDE SEQUENCE [LARGE SCALE GENOMIC DNA]</scope>
    <source>
        <strain evidence="3 4">Omega</strain>
    </source>
</reference>
<keyword evidence="1" id="KW-0238">DNA-binding</keyword>
<dbReference type="PANTHER" id="PTHR46558">
    <property type="entry name" value="TRACRIPTIONAL REGULATORY PROTEIN-RELATED-RELATED"/>
    <property type="match status" value="1"/>
</dbReference>